<feature type="region of interest" description="Disordered" evidence="1">
    <location>
        <begin position="1"/>
        <end position="50"/>
    </location>
</feature>
<gene>
    <name evidence="2" type="ORF">TCAP_06004</name>
</gene>
<feature type="region of interest" description="Disordered" evidence="1">
    <location>
        <begin position="270"/>
        <end position="308"/>
    </location>
</feature>
<accession>A0A2K3Q922</accession>
<protein>
    <submittedName>
        <fullName evidence="2">Uncharacterized protein</fullName>
    </submittedName>
</protein>
<feature type="region of interest" description="Disordered" evidence="1">
    <location>
        <begin position="141"/>
        <end position="214"/>
    </location>
</feature>
<name>A0A2K3Q922_9HYPO</name>
<feature type="compositionally biased region" description="Low complexity" evidence="1">
    <location>
        <begin position="184"/>
        <end position="206"/>
    </location>
</feature>
<feature type="compositionally biased region" description="Polar residues" evidence="1">
    <location>
        <begin position="399"/>
        <end position="409"/>
    </location>
</feature>
<feature type="region of interest" description="Disordered" evidence="1">
    <location>
        <begin position="386"/>
        <end position="418"/>
    </location>
</feature>
<feature type="region of interest" description="Disordered" evidence="1">
    <location>
        <begin position="577"/>
        <end position="599"/>
    </location>
</feature>
<keyword evidence="3" id="KW-1185">Reference proteome</keyword>
<feature type="compositionally biased region" description="Basic residues" evidence="1">
    <location>
        <begin position="173"/>
        <end position="183"/>
    </location>
</feature>
<reference evidence="2 3" key="1">
    <citation type="submission" date="2017-08" db="EMBL/GenBank/DDBJ databases">
        <title>Harnessing the power of phylogenomics to disentangle the directionality and signatures of interkingdom host jumping in the parasitic fungal genus Tolypocladium.</title>
        <authorList>
            <person name="Quandt C.A."/>
            <person name="Patterson W."/>
            <person name="Spatafora J.W."/>
        </authorList>
    </citation>
    <scope>NUCLEOTIDE SEQUENCE [LARGE SCALE GENOMIC DNA]</scope>
    <source>
        <strain evidence="2 3">CBS 113982</strain>
    </source>
</reference>
<proteinExistence type="predicted"/>
<organism evidence="2 3">
    <name type="scientific">Tolypocladium capitatum</name>
    <dbReference type="NCBI Taxonomy" id="45235"/>
    <lineage>
        <taxon>Eukaryota</taxon>
        <taxon>Fungi</taxon>
        <taxon>Dikarya</taxon>
        <taxon>Ascomycota</taxon>
        <taxon>Pezizomycotina</taxon>
        <taxon>Sordariomycetes</taxon>
        <taxon>Hypocreomycetidae</taxon>
        <taxon>Hypocreales</taxon>
        <taxon>Ophiocordycipitaceae</taxon>
        <taxon>Tolypocladium</taxon>
    </lineage>
</organism>
<feature type="compositionally biased region" description="Basic residues" evidence="1">
    <location>
        <begin position="145"/>
        <end position="161"/>
    </location>
</feature>
<feature type="compositionally biased region" description="Polar residues" evidence="1">
    <location>
        <begin position="449"/>
        <end position="464"/>
    </location>
</feature>
<evidence type="ECO:0000313" key="2">
    <source>
        <dbReference type="EMBL" id="PNY24062.1"/>
    </source>
</evidence>
<feature type="compositionally biased region" description="Polar residues" evidence="1">
    <location>
        <begin position="582"/>
        <end position="592"/>
    </location>
</feature>
<feature type="region of interest" description="Disordered" evidence="1">
    <location>
        <begin position="430"/>
        <end position="483"/>
    </location>
</feature>
<feature type="compositionally biased region" description="Basic and acidic residues" evidence="1">
    <location>
        <begin position="25"/>
        <end position="47"/>
    </location>
</feature>
<evidence type="ECO:0000256" key="1">
    <source>
        <dbReference type="SAM" id="MobiDB-lite"/>
    </source>
</evidence>
<dbReference type="Proteomes" id="UP000236621">
    <property type="component" value="Unassembled WGS sequence"/>
</dbReference>
<comment type="caution">
    <text evidence="2">The sequence shown here is derived from an EMBL/GenBank/DDBJ whole genome shotgun (WGS) entry which is preliminary data.</text>
</comment>
<dbReference type="AlphaFoldDB" id="A0A2K3Q922"/>
<dbReference type="OrthoDB" id="5145552at2759"/>
<sequence>MAVPDGQNYRTTDSHLANAELRSSPGRDVDDGAVKCSEDPTHARQDAATDSQQCVVEARHDAVTRPRDVAQLPGPERIHNGWDSSNVSTAKCDMCHRQRCGAIQKCSECKLSVCKECAYADRLQDGGRHVLNAEAVDWDTAPLSKGRKTTAPRGGRGRGSRGARGAVMARGQGRGRGRGRRGAQSRAASSRATSSTSFSPTVSPRTDTVSPNIDKWDEDCDWGGEEHIPTAEAANFYNRPMKRARDASSPADSPPMEAQDVAQILAEMPGGLPNGERDSVKRRKYSHQQSPLSNLLPPVRSVPDPQQSGYLPSLRTLHPPLPADIVPLQPPILNRGLPPPRATPVAYMGHVSARDDPVYRNASQAQANASFEAQRQASRVYRYPQTAPHYYDSDGPAVSYNTPSLSPAAQHSARESQAFARTQYSDTFFAGNAHGQYPPRGYHERTPGYGSQSTYHSVESQPAVSSRGGVYGSPAEPKGERDAVPAGTVKEQGTMLKEAACDIKRSEHRDWPLEHCLRLAAKRSWSRILAKGPGVDRREAFEHFCAATNFAILDIGLKERNNATRSWLCEQDRRLTEDGAAPTSSMSLSSFLPQRGEER</sequence>
<dbReference type="EMBL" id="NRSZ01000984">
    <property type="protein sequence ID" value="PNY24062.1"/>
    <property type="molecule type" value="Genomic_DNA"/>
</dbReference>
<evidence type="ECO:0000313" key="3">
    <source>
        <dbReference type="Proteomes" id="UP000236621"/>
    </source>
</evidence>